<dbReference type="STRING" id="1174501.SAMN05216192_110145"/>
<dbReference type="Proteomes" id="UP000199050">
    <property type="component" value="Unassembled WGS sequence"/>
</dbReference>
<keyword evidence="1" id="KW-1133">Transmembrane helix</keyword>
<proteinExistence type="predicted"/>
<name>A0A1G8Q2T1_9BACL</name>
<dbReference type="AlphaFoldDB" id="A0A1G8Q2T1"/>
<gene>
    <name evidence="2" type="ORF">SAMN05216192_110145</name>
</gene>
<organism evidence="2 3">
    <name type="scientific">Paenibacillus typhae</name>
    <dbReference type="NCBI Taxonomy" id="1174501"/>
    <lineage>
        <taxon>Bacteria</taxon>
        <taxon>Bacillati</taxon>
        <taxon>Bacillota</taxon>
        <taxon>Bacilli</taxon>
        <taxon>Bacillales</taxon>
        <taxon>Paenibacillaceae</taxon>
        <taxon>Paenibacillus</taxon>
    </lineage>
</organism>
<feature type="transmembrane region" description="Helical" evidence="1">
    <location>
        <begin position="17"/>
        <end position="34"/>
    </location>
</feature>
<sequence>MNNPIVRTARASAEKRQLIGISINVALWIFILSTGNFLNIYITSAILALLAVVEIILIYRAFAARRSFDILINEENIVIDNRQIPADHIKTVFVKGYFTPVIGIRPKGKVLVPYKNCFRFKSDNDVKIMTEWAEQRRIKVAHKNFSRWL</sequence>
<evidence type="ECO:0000313" key="3">
    <source>
        <dbReference type="Proteomes" id="UP000199050"/>
    </source>
</evidence>
<keyword evidence="1" id="KW-0472">Membrane</keyword>
<evidence type="ECO:0000256" key="1">
    <source>
        <dbReference type="SAM" id="Phobius"/>
    </source>
</evidence>
<reference evidence="3" key="1">
    <citation type="submission" date="2016-10" db="EMBL/GenBank/DDBJ databases">
        <authorList>
            <person name="Varghese N."/>
            <person name="Submissions S."/>
        </authorList>
    </citation>
    <scope>NUCLEOTIDE SEQUENCE [LARGE SCALE GENOMIC DNA]</scope>
    <source>
        <strain evidence="3">CGMCC 1.11012</strain>
    </source>
</reference>
<protein>
    <submittedName>
        <fullName evidence="2">Uncharacterized protein</fullName>
    </submittedName>
</protein>
<dbReference type="EMBL" id="FNDX01000010">
    <property type="protein sequence ID" value="SDI99023.1"/>
    <property type="molecule type" value="Genomic_DNA"/>
</dbReference>
<keyword evidence="3" id="KW-1185">Reference proteome</keyword>
<keyword evidence="1" id="KW-0812">Transmembrane</keyword>
<feature type="transmembrane region" description="Helical" evidence="1">
    <location>
        <begin position="40"/>
        <end position="62"/>
    </location>
</feature>
<accession>A0A1G8Q2T1</accession>
<evidence type="ECO:0000313" key="2">
    <source>
        <dbReference type="EMBL" id="SDI99023.1"/>
    </source>
</evidence>